<dbReference type="PANTHER" id="PTHR21262:SF31">
    <property type="entry name" value="GTP PYROPHOSPHOKINASE"/>
    <property type="match status" value="1"/>
</dbReference>
<comment type="similarity">
    <text evidence="2">Belongs to the relA/spoT family.</text>
</comment>
<dbReference type="Pfam" id="PF19296">
    <property type="entry name" value="RelA_AH_RIS"/>
    <property type="match status" value="1"/>
</dbReference>
<dbReference type="InterPro" id="IPR004811">
    <property type="entry name" value="RelA/Spo_fam"/>
</dbReference>
<dbReference type="SUPFAM" id="SSF55021">
    <property type="entry name" value="ACT-like"/>
    <property type="match status" value="1"/>
</dbReference>
<organism evidence="7 8">
    <name type="scientific">Occallatibacter riparius</name>
    <dbReference type="NCBI Taxonomy" id="1002689"/>
    <lineage>
        <taxon>Bacteria</taxon>
        <taxon>Pseudomonadati</taxon>
        <taxon>Acidobacteriota</taxon>
        <taxon>Terriglobia</taxon>
        <taxon>Terriglobales</taxon>
        <taxon>Acidobacteriaceae</taxon>
        <taxon>Occallatibacter</taxon>
    </lineage>
</organism>
<dbReference type="InterPro" id="IPR003607">
    <property type="entry name" value="HD/PDEase_dom"/>
</dbReference>
<dbReference type="CDD" id="cd04876">
    <property type="entry name" value="ACT_RelA-SpoT"/>
    <property type="match status" value="1"/>
</dbReference>
<dbReference type="CDD" id="cd05399">
    <property type="entry name" value="NT_Rel-Spo_like"/>
    <property type="match status" value="1"/>
</dbReference>
<proteinExistence type="inferred from homology"/>
<feature type="domain" description="TGS" evidence="6">
    <location>
        <begin position="431"/>
        <end position="492"/>
    </location>
</feature>
<dbReference type="InterPro" id="IPR004095">
    <property type="entry name" value="TGS"/>
</dbReference>
<dbReference type="InterPro" id="IPR033655">
    <property type="entry name" value="TGS_RelA/SpoT"/>
</dbReference>
<dbReference type="RefSeq" id="WP_260794180.1">
    <property type="nucleotide sequence ID" value="NZ_CP093313.1"/>
</dbReference>
<dbReference type="InterPro" id="IPR012676">
    <property type="entry name" value="TGS-like"/>
</dbReference>
<dbReference type="PANTHER" id="PTHR21262">
    <property type="entry name" value="GUANOSINE-3',5'-BIS DIPHOSPHATE 3'-PYROPHOSPHOHYDROLASE"/>
    <property type="match status" value="1"/>
</dbReference>
<protein>
    <submittedName>
        <fullName evidence="7">Bifunctional (P)ppGpp synthetase/guanosine-3',5'-bis(Diphosphate) 3'-pyrophosphohydrolase</fullName>
    </submittedName>
</protein>
<gene>
    <name evidence="7" type="ORF">MOP44_01760</name>
</gene>
<evidence type="ECO:0000256" key="1">
    <source>
        <dbReference type="ARBA" id="ARBA00025704"/>
    </source>
</evidence>
<dbReference type="Gene3D" id="3.30.460.10">
    <property type="entry name" value="Beta Polymerase, domain 2"/>
    <property type="match status" value="1"/>
</dbReference>
<evidence type="ECO:0000259" key="5">
    <source>
        <dbReference type="PROSITE" id="PS51831"/>
    </source>
</evidence>
<evidence type="ECO:0000313" key="7">
    <source>
        <dbReference type="EMBL" id="UWZ84673.1"/>
    </source>
</evidence>
<dbReference type="EMBL" id="CP093313">
    <property type="protein sequence ID" value="UWZ84673.1"/>
    <property type="molecule type" value="Genomic_DNA"/>
</dbReference>
<dbReference type="Gene3D" id="1.10.3210.10">
    <property type="entry name" value="Hypothetical protein af1432"/>
    <property type="match status" value="1"/>
</dbReference>
<dbReference type="InterPro" id="IPR007685">
    <property type="entry name" value="RelA_SpoT"/>
</dbReference>
<dbReference type="Proteomes" id="UP001059380">
    <property type="component" value="Chromosome"/>
</dbReference>
<dbReference type="CDD" id="cd00077">
    <property type="entry name" value="HDc"/>
    <property type="match status" value="1"/>
</dbReference>
<dbReference type="Pfam" id="PF04607">
    <property type="entry name" value="RelA_SpoT"/>
    <property type="match status" value="1"/>
</dbReference>
<evidence type="ECO:0000259" key="4">
    <source>
        <dbReference type="PROSITE" id="PS51671"/>
    </source>
</evidence>
<dbReference type="InterPro" id="IPR045600">
    <property type="entry name" value="RelA/SpoT_AH_RIS"/>
</dbReference>
<evidence type="ECO:0000313" key="8">
    <source>
        <dbReference type="Proteomes" id="UP001059380"/>
    </source>
</evidence>
<comment type="function">
    <text evidence="2">In eubacteria ppGpp (guanosine 3'-diphosphate 5'-diphosphate) is a mediator of the stringent response that coordinates a variety of cellular activities in response to changes in nutritional abundance.</text>
</comment>
<dbReference type="Gene3D" id="3.30.70.260">
    <property type="match status" value="1"/>
</dbReference>
<dbReference type="SUPFAM" id="SSF81271">
    <property type="entry name" value="TGS-like"/>
    <property type="match status" value="1"/>
</dbReference>
<dbReference type="FunFam" id="1.10.3210.10:FF:000001">
    <property type="entry name" value="GTP pyrophosphokinase RelA"/>
    <property type="match status" value="1"/>
</dbReference>
<dbReference type="SMART" id="SM00471">
    <property type="entry name" value="HDc"/>
    <property type="match status" value="1"/>
</dbReference>
<dbReference type="InterPro" id="IPR045865">
    <property type="entry name" value="ACT-like_dom_sf"/>
</dbReference>
<dbReference type="GO" id="GO:0005886">
    <property type="term" value="C:plasma membrane"/>
    <property type="evidence" value="ECO:0007669"/>
    <property type="project" value="TreeGrafter"/>
</dbReference>
<dbReference type="Pfam" id="PF13328">
    <property type="entry name" value="HD_4"/>
    <property type="match status" value="1"/>
</dbReference>
<feature type="region of interest" description="Disordered" evidence="3">
    <location>
        <begin position="1"/>
        <end position="40"/>
    </location>
</feature>
<keyword evidence="8" id="KW-1185">Reference proteome</keyword>
<dbReference type="SMART" id="SM00954">
    <property type="entry name" value="RelA_SpoT"/>
    <property type="match status" value="1"/>
</dbReference>
<dbReference type="Pfam" id="PF02824">
    <property type="entry name" value="TGS"/>
    <property type="match status" value="1"/>
</dbReference>
<name>A0A9J7BQ47_9BACT</name>
<dbReference type="InterPro" id="IPR012675">
    <property type="entry name" value="Beta-grasp_dom_sf"/>
</dbReference>
<reference evidence="7" key="1">
    <citation type="submission" date="2021-04" db="EMBL/GenBank/DDBJ databases">
        <title>Phylogenetic analysis of Acidobacteriaceae.</title>
        <authorList>
            <person name="Qiu L."/>
            <person name="Zhang Q."/>
        </authorList>
    </citation>
    <scope>NUCLEOTIDE SEQUENCE</scope>
    <source>
        <strain evidence="7">DSM 25168</strain>
    </source>
</reference>
<dbReference type="Pfam" id="PF13291">
    <property type="entry name" value="ACT_4"/>
    <property type="match status" value="1"/>
</dbReference>
<dbReference type="GO" id="GO:0015969">
    <property type="term" value="P:guanosine tetraphosphate metabolic process"/>
    <property type="evidence" value="ECO:0007669"/>
    <property type="project" value="InterPro"/>
</dbReference>
<dbReference type="AlphaFoldDB" id="A0A9J7BQ47"/>
<dbReference type="PROSITE" id="PS51831">
    <property type="entry name" value="HD"/>
    <property type="match status" value="1"/>
</dbReference>
<evidence type="ECO:0000256" key="2">
    <source>
        <dbReference type="RuleBase" id="RU003847"/>
    </source>
</evidence>
<dbReference type="CDD" id="cd01668">
    <property type="entry name" value="TGS_RSH"/>
    <property type="match status" value="1"/>
</dbReference>
<feature type="domain" description="HD" evidence="5">
    <location>
        <begin position="90"/>
        <end position="189"/>
    </location>
</feature>
<dbReference type="SUPFAM" id="SSF109604">
    <property type="entry name" value="HD-domain/PDEase-like"/>
    <property type="match status" value="1"/>
</dbReference>
<dbReference type="NCBIfam" id="TIGR00691">
    <property type="entry name" value="spoT_relA"/>
    <property type="match status" value="1"/>
</dbReference>
<sequence length="774" mass="87625">MATVRQTIPDASAPAAETAVQGTPAPARPESKPPKSRRNLTQADIDQRFESLLRQVLANRPNEDVCLIRKAWEFCVQHHAGQMRASGEPYIIHPLEVAEVLVEMKLDATAIAAGLLHDAVEDTPATSDEIAVNFGDQVAHIVEGVTKIDKIQFANREDRQAENVRKMLLAMVTDIRVVLIKLADRLHNMRTLEHLKPDRQEAIARETMDIYAPLAHRLGMGKVRGELEDLAFRYTDPVSYEKMSQAVEARRVEGEQFLRTVEDILNEQLRENNIDARVEWRIKRLYSIFQKIQRQRSSFDQVYDFLAIRVITQDVGACYAVFGLIHSIWRPVPGRIKDFIAIPRANRYQSLHTTVIGEGGHQFEVQIRTEEMHRIAEEGIAAHWKYKAKGDPVTARDEERLAWIRQLVEWQKEMTDPNEFLSSLKMDLYPDEVYTFTPKGKVVVVPADGTPVDFAYTIHTEVGHTCVGAKVNGRMVPLRTKLRTGDIVEIVTQKDHKPSRDWLTFVKSPRARNKIKHWLNEDQRRRAVDIGRKLLEKEARRYKVPMAQLSDQDLGRIANEYGVATAADLLATLGQGKHSAHQVLNKLAPGMVHQPGEDVAAEPQPGEMSEAVRKLHLTGSDSLQVEGQNDLLVYRARCCNPIRGEEIVGYVTRGKGVAVHARSCPNVQNLLYESDRRIAVEWSRVGDETPGRRQRYPVKITVFCDDRAGMLKELTAVISDDDTNIRGVDTKHDKNGEAAVEFVVEAEDLRHLNKMVLGLRRVPGVRSVQRTQKI</sequence>
<dbReference type="FunFam" id="3.30.460.10:FF:000001">
    <property type="entry name" value="GTP pyrophosphokinase RelA"/>
    <property type="match status" value="1"/>
</dbReference>
<dbReference type="GO" id="GO:0015949">
    <property type="term" value="P:nucleobase-containing small molecule interconversion"/>
    <property type="evidence" value="ECO:0007669"/>
    <property type="project" value="UniProtKB-ARBA"/>
</dbReference>
<dbReference type="PROSITE" id="PS51671">
    <property type="entry name" value="ACT"/>
    <property type="match status" value="1"/>
</dbReference>
<dbReference type="GO" id="GO:0008893">
    <property type="term" value="F:guanosine-3',5'-bis(diphosphate) 3'-diphosphatase activity"/>
    <property type="evidence" value="ECO:0007669"/>
    <property type="project" value="TreeGrafter"/>
</dbReference>
<dbReference type="KEGG" id="orp:MOP44_01760"/>
<accession>A0A9J7BQ47</accession>
<dbReference type="InterPro" id="IPR006674">
    <property type="entry name" value="HD_domain"/>
</dbReference>
<dbReference type="PROSITE" id="PS51880">
    <property type="entry name" value="TGS"/>
    <property type="match status" value="1"/>
</dbReference>
<dbReference type="InterPro" id="IPR002912">
    <property type="entry name" value="ACT_dom"/>
</dbReference>
<evidence type="ECO:0000259" key="6">
    <source>
        <dbReference type="PROSITE" id="PS51880"/>
    </source>
</evidence>
<dbReference type="SUPFAM" id="SSF81301">
    <property type="entry name" value="Nucleotidyltransferase"/>
    <property type="match status" value="1"/>
</dbReference>
<dbReference type="Gene3D" id="3.10.20.30">
    <property type="match status" value="1"/>
</dbReference>
<dbReference type="InterPro" id="IPR043519">
    <property type="entry name" value="NT_sf"/>
</dbReference>
<dbReference type="FunFam" id="3.10.20.30:FF:000002">
    <property type="entry name" value="GTP pyrophosphokinase (RelA/SpoT)"/>
    <property type="match status" value="1"/>
</dbReference>
<dbReference type="GO" id="GO:0008728">
    <property type="term" value="F:GTP diphosphokinase activity"/>
    <property type="evidence" value="ECO:0007669"/>
    <property type="project" value="TreeGrafter"/>
</dbReference>
<evidence type="ECO:0000256" key="3">
    <source>
        <dbReference type="SAM" id="MobiDB-lite"/>
    </source>
</evidence>
<comment type="pathway">
    <text evidence="1">Purine metabolism.</text>
</comment>
<feature type="domain" description="ACT" evidence="4">
    <location>
        <begin position="699"/>
        <end position="773"/>
    </location>
</feature>
<dbReference type="GO" id="GO:0042594">
    <property type="term" value="P:response to starvation"/>
    <property type="evidence" value="ECO:0007669"/>
    <property type="project" value="TreeGrafter"/>
</dbReference>